<evidence type="ECO:0000256" key="2">
    <source>
        <dbReference type="ARBA" id="ARBA00022692"/>
    </source>
</evidence>
<evidence type="ECO:0000256" key="1">
    <source>
        <dbReference type="ARBA" id="ARBA00004141"/>
    </source>
</evidence>
<protein>
    <recommendedName>
        <fullName evidence="6">Amino acid transporter transmembrane domain-containing protein</fullName>
    </recommendedName>
</protein>
<feature type="transmembrane region" description="Helical" evidence="5">
    <location>
        <begin position="177"/>
        <end position="195"/>
    </location>
</feature>
<dbReference type="EMBL" id="KN717642">
    <property type="protein sequence ID" value="KJH40176.1"/>
    <property type="molecule type" value="Genomic_DNA"/>
</dbReference>
<organism evidence="7 8">
    <name type="scientific">Dictyocaulus viviparus</name>
    <name type="common">Bovine lungworm</name>
    <dbReference type="NCBI Taxonomy" id="29172"/>
    <lineage>
        <taxon>Eukaryota</taxon>
        <taxon>Metazoa</taxon>
        <taxon>Ecdysozoa</taxon>
        <taxon>Nematoda</taxon>
        <taxon>Chromadorea</taxon>
        <taxon>Rhabditida</taxon>
        <taxon>Rhabditina</taxon>
        <taxon>Rhabditomorpha</taxon>
        <taxon>Strongyloidea</taxon>
        <taxon>Metastrongylidae</taxon>
        <taxon>Dictyocaulus</taxon>
    </lineage>
</organism>
<reference evidence="7 8" key="1">
    <citation type="submission" date="2013-11" db="EMBL/GenBank/DDBJ databases">
        <title>Draft genome of the bovine lungworm Dictyocaulus viviparus.</title>
        <authorList>
            <person name="Mitreva M."/>
        </authorList>
    </citation>
    <scope>NUCLEOTIDE SEQUENCE [LARGE SCALE GENOMIC DNA]</scope>
    <source>
        <strain evidence="7 8">HannoverDv2000</strain>
    </source>
</reference>
<dbReference type="GO" id="GO:0015179">
    <property type="term" value="F:L-amino acid transmembrane transporter activity"/>
    <property type="evidence" value="ECO:0007669"/>
    <property type="project" value="TreeGrafter"/>
</dbReference>
<gene>
    <name evidence="7" type="ORF">DICVIV_13891</name>
</gene>
<dbReference type="InterPro" id="IPR013057">
    <property type="entry name" value="AA_transpt_TM"/>
</dbReference>
<keyword evidence="2 5" id="KW-0812">Transmembrane</keyword>
<dbReference type="PANTHER" id="PTHR22950">
    <property type="entry name" value="AMINO ACID TRANSPORTER"/>
    <property type="match status" value="1"/>
</dbReference>
<proteinExistence type="predicted"/>
<dbReference type="GO" id="GO:0005774">
    <property type="term" value="C:vacuolar membrane"/>
    <property type="evidence" value="ECO:0007669"/>
    <property type="project" value="TreeGrafter"/>
</dbReference>
<evidence type="ECO:0000256" key="5">
    <source>
        <dbReference type="SAM" id="Phobius"/>
    </source>
</evidence>
<feature type="transmembrane region" description="Helical" evidence="5">
    <location>
        <begin position="133"/>
        <end position="157"/>
    </location>
</feature>
<evidence type="ECO:0000256" key="4">
    <source>
        <dbReference type="ARBA" id="ARBA00023136"/>
    </source>
</evidence>
<reference evidence="8" key="2">
    <citation type="journal article" date="2016" name="Sci. Rep.">
        <title>Dictyocaulus viviparus genome, variome and transcriptome elucidate lungworm biology and support future intervention.</title>
        <authorList>
            <person name="McNulty S.N."/>
            <person name="Strube C."/>
            <person name="Rosa B.A."/>
            <person name="Martin J.C."/>
            <person name="Tyagi R."/>
            <person name="Choi Y.J."/>
            <person name="Wang Q."/>
            <person name="Hallsworth Pepin K."/>
            <person name="Zhang X."/>
            <person name="Ozersky P."/>
            <person name="Wilson R.K."/>
            <person name="Sternberg P.W."/>
            <person name="Gasser R.B."/>
            <person name="Mitreva M."/>
        </authorList>
    </citation>
    <scope>NUCLEOTIDE SEQUENCE [LARGE SCALE GENOMIC DNA]</scope>
    <source>
        <strain evidence="8">HannoverDv2000</strain>
    </source>
</reference>
<keyword evidence="3 5" id="KW-1133">Transmembrane helix</keyword>
<evidence type="ECO:0000313" key="8">
    <source>
        <dbReference type="Proteomes" id="UP000053766"/>
    </source>
</evidence>
<evidence type="ECO:0000313" key="7">
    <source>
        <dbReference type="EMBL" id="KJH40176.1"/>
    </source>
</evidence>
<keyword evidence="8" id="KW-1185">Reference proteome</keyword>
<dbReference type="PANTHER" id="PTHR22950:SF343">
    <property type="entry name" value="AMINO ACID TRANSPORTER SKAT-1-RELATED"/>
    <property type="match status" value="1"/>
</dbReference>
<keyword evidence="4 5" id="KW-0472">Membrane</keyword>
<feature type="transmembrane region" description="Helical" evidence="5">
    <location>
        <begin position="65"/>
        <end position="88"/>
    </location>
</feature>
<feature type="domain" description="Amino acid transporter transmembrane" evidence="6">
    <location>
        <begin position="46"/>
        <end position="206"/>
    </location>
</feature>
<dbReference type="Pfam" id="PF01490">
    <property type="entry name" value="Aa_trans"/>
    <property type="match status" value="1"/>
</dbReference>
<dbReference type="Proteomes" id="UP000053766">
    <property type="component" value="Unassembled WGS sequence"/>
</dbReference>
<dbReference type="AlphaFoldDB" id="A0A0D8XCM4"/>
<evidence type="ECO:0000259" key="6">
    <source>
        <dbReference type="Pfam" id="PF01490"/>
    </source>
</evidence>
<evidence type="ECO:0000256" key="3">
    <source>
        <dbReference type="ARBA" id="ARBA00022989"/>
    </source>
</evidence>
<dbReference type="STRING" id="29172.A0A0D8XCM4"/>
<comment type="subcellular location">
    <subcellularLocation>
        <location evidence="1">Membrane</location>
        <topology evidence="1">Multi-pass membrane protein</topology>
    </subcellularLocation>
</comment>
<accession>A0A0D8XCM4</accession>
<name>A0A0D8XCM4_DICVI</name>
<dbReference type="OrthoDB" id="10264777at2759"/>
<sequence>MASEAAVPELSQPPNNAAIVAAEPDSMNDGRALVSSSVRSGDVISRAVLTLSKSMFNAGCFSLPYAWKLGGLWVSFCLSFVIAGFNWYGNHILVRASQHLAKKSERSALDYGNFAKKVSDYSDIRFLRNNSKAVMYVINITILFYQLGMCSVAILFISDNMVNLLGDYLGCSHHAKMVIMASIALVFIMGTNMFTEMRVVSALALL</sequence>